<evidence type="ECO:0000259" key="7">
    <source>
        <dbReference type="PROSITE" id="PS51746"/>
    </source>
</evidence>
<dbReference type="InterPro" id="IPR015655">
    <property type="entry name" value="PP2C"/>
</dbReference>
<comment type="caution">
    <text evidence="8">The sequence shown here is derived from an EMBL/GenBank/DDBJ whole genome shotgun (WGS) entry which is preliminary data.</text>
</comment>
<dbReference type="Gene3D" id="3.60.40.10">
    <property type="entry name" value="PPM-type phosphatase domain"/>
    <property type="match status" value="1"/>
</dbReference>
<evidence type="ECO:0000313" key="9">
    <source>
        <dbReference type="Proteomes" id="UP001163846"/>
    </source>
</evidence>
<sequence>MSRLHMRANDAKNSAQNAHSEPITRTTGPNTFGVLNRIPTQYESYQIGVHEAQGMRPTMEDTHAFIVDFDSVRGQGYFGVFDGHGNKCVSEWCGQEFHKIFLNCIHKNPQLNGLDVLKKSFLEADEELGKMSERSDELADSGSTAVVAFLRIEDADGSQNFPQTDLSEHNKLKLPPKDARRVFYCGNVGDARGVMCRNGTATRLTHDHKPSDSDEQARIRGAGGIVLRGRVFGTLAVSRSLGDHMRYESLKLKDLVIGTPYLSRTELKENDEFCVIACDGLWDVMSDQEAVDLVRNIDDAEEASRTLVNYALKNDSMISRDNVTVMVIRFTNSSPSSHMKTSNH</sequence>
<dbReference type="SMART" id="SM00332">
    <property type="entry name" value="PP2Cc"/>
    <property type="match status" value="1"/>
</dbReference>
<evidence type="ECO:0000256" key="5">
    <source>
        <dbReference type="RuleBase" id="RU003465"/>
    </source>
</evidence>
<name>A0AA38PM34_9AGAR</name>
<keyword evidence="4 5" id="KW-0904">Protein phosphatase</keyword>
<proteinExistence type="inferred from homology"/>
<dbReference type="Proteomes" id="UP001163846">
    <property type="component" value="Unassembled WGS sequence"/>
</dbReference>
<dbReference type="SUPFAM" id="SSF81606">
    <property type="entry name" value="PP2C-like"/>
    <property type="match status" value="1"/>
</dbReference>
<dbReference type="InterPro" id="IPR036457">
    <property type="entry name" value="PPM-type-like_dom_sf"/>
</dbReference>
<dbReference type="GO" id="GO:0046872">
    <property type="term" value="F:metal ion binding"/>
    <property type="evidence" value="ECO:0007669"/>
    <property type="project" value="UniProtKB-KW"/>
</dbReference>
<feature type="compositionally biased region" description="Polar residues" evidence="6">
    <location>
        <begin position="11"/>
        <end position="30"/>
    </location>
</feature>
<dbReference type="EMBL" id="MU805936">
    <property type="protein sequence ID" value="KAJ3845467.1"/>
    <property type="molecule type" value="Genomic_DNA"/>
</dbReference>
<evidence type="ECO:0000256" key="2">
    <source>
        <dbReference type="ARBA" id="ARBA00022723"/>
    </source>
</evidence>
<dbReference type="CDD" id="cd00143">
    <property type="entry name" value="PP2Cc"/>
    <property type="match status" value="1"/>
</dbReference>
<feature type="domain" description="PPM-type phosphatase" evidence="7">
    <location>
        <begin position="46"/>
        <end position="330"/>
    </location>
</feature>
<dbReference type="PROSITE" id="PS01032">
    <property type="entry name" value="PPM_1"/>
    <property type="match status" value="1"/>
</dbReference>
<dbReference type="PANTHER" id="PTHR13832">
    <property type="entry name" value="PROTEIN PHOSPHATASE 2C"/>
    <property type="match status" value="1"/>
</dbReference>
<evidence type="ECO:0000256" key="3">
    <source>
        <dbReference type="ARBA" id="ARBA00022801"/>
    </source>
</evidence>
<organism evidence="8 9">
    <name type="scientific">Lentinula raphanica</name>
    <dbReference type="NCBI Taxonomy" id="153919"/>
    <lineage>
        <taxon>Eukaryota</taxon>
        <taxon>Fungi</taxon>
        <taxon>Dikarya</taxon>
        <taxon>Basidiomycota</taxon>
        <taxon>Agaricomycotina</taxon>
        <taxon>Agaricomycetes</taxon>
        <taxon>Agaricomycetidae</taxon>
        <taxon>Agaricales</taxon>
        <taxon>Marasmiineae</taxon>
        <taxon>Omphalotaceae</taxon>
        <taxon>Lentinula</taxon>
    </lineage>
</organism>
<evidence type="ECO:0000256" key="4">
    <source>
        <dbReference type="ARBA" id="ARBA00022912"/>
    </source>
</evidence>
<dbReference type="InterPro" id="IPR000222">
    <property type="entry name" value="PP2C_BS"/>
</dbReference>
<dbReference type="GO" id="GO:0004722">
    <property type="term" value="F:protein serine/threonine phosphatase activity"/>
    <property type="evidence" value="ECO:0007669"/>
    <property type="project" value="InterPro"/>
</dbReference>
<comment type="similarity">
    <text evidence="1 5">Belongs to the PP2C family.</text>
</comment>
<evidence type="ECO:0000256" key="6">
    <source>
        <dbReference type="SAM" id="MobiDB-lite"/>
    </source>
</evidence>
<dbReference type="AlphaFoldDB" id="A0AA38PM34"/>
<dbReference type="PROSITE" id="PS51746">
    <property type="entry name" value="PPM_2"/>
    <property type="match status" value="1"/>
</dbReference>
<accession>A0AA38PM34</accession>
<dbReference type="PANTHER" id="PTHR13832:SF837">
    <property type="entry name" value="PROTEIN PHOSPHATASE 2C-LIKE DOMAIN-CONTAINING PROTEIN 1"/>
    <property type="match status" value="1"/>
</dbReference>
<protein>
    <submittedName>
        <fullName evidence="8">Protein serine/threonine phosphatase 2C</fullName>
    </submittedName>
</protein>
<evidence type="ECO:0000256" key="1">
    <source>
        <dbReference type="ARBA" id="ARBA00006702"/>
    </source>
</evidence>
<dbReference type="Pfam" id="PF00481">
    <property type="entry name" value="PP2C"/>
    <property type="match status" value="1"/>
</dbReference>
<evidence type="ECO:0000313" key="8">
    <source>
        <dbReference type="EMBL" id="KAJ3845467.1"/>
    </source>
</evidence>
<keyword evidence="2" id="KW-0479">Metal-binding</keyword>
<keyword evidence="9" id="KW-1185">Reference proteome</keyword>
<feature type="region of interest" description="Disordered" evidence="6">
    <location>
        <begin position="1"/>
        <end position="31"/>
    </location>
</feature>
<dbReference type="InterPro" id="IPR001932">
    <property type="entry name" value="PPM-type_phosphatase-like_dom"/>
</dbReference>
<keyword evidence="3 5" id="KW-0378">Hydrolase</keyword>
<reference evidence="8" key="1">
    <citation type="submission" date="2022-08" db="EMBL/GenBank/DDBJ databases">
        <authorList>
            <consortium name="DOE Joint Genome Institute"/>
            <person name="Min B."/>
            <person name="Riley R."/>
            <person name="Sierra-Patev S."/>
            <person name="Naranjo-Ortiz M."/>
            <person name="Looney B."/>
            <person name="Konkel Z."/>
            <person name="Slot J.C."/>
            <person name="Sakamoto Y."/>
            <person name="Steenwyk J.L."/>
            <person name="Rokas A."/>
            <person name="Carro J."/>
            <person name="Camarero S."/>
            <person name="Ferreira P."/>
            <person name="Molpeceres G."/>
            <person name="Ruiz-Duenas F.J."/>
            <person name="Serrano A."/>
            <person name="Henrissat B."/>
            <person name="Drula E."/>
            <person name="Hughes K.W."/>
            <person name="Mata J.L."/>
            <person name="Ishikawa N.K."/>
            <person name="Vargas-Isla R."/>
            <person name="Ushijima S."/>
            <person name="Smith C.A."/>
            <person name="Ahrendt S."/>
            <person name="Andreopoulos W."/>
            <person name="He G."/>
            <person name="Labutti K."/>
            <person name="Lipzen A."/>
            <person name="Ng V."/>
            <person name="Sandor L."/>
            <person name="Barry K."/>
            <person name="Martinez A.T."/>
            <person name="Xiao Y."/>
            <person name="Gibbons J.G."/>
            <person name="Terashima K."/>
            <person name="Hibbett D.S."/>
            <person name="Grigoriev I.V."/>
        </authorList>
    </citation>
    <scope>NUCLEOTIDE SEQUENCE</scope>
    <source>
        <strain evidence="8">TFB9207</strain>
    </source>
</reference>
<gene>
    <name evidence="8" type="ORF">F5878DRAFT_599265</name>
</gene>